<dbReference type="AlphaFoldDB" id="A0A9P8ABX3"/>
<comment type="catalytic activity">
    <reaction evidence="6">
        <text>[protein]-dithiol + NADP(+) = [protein]-disulfide + NADPH + H(+)</text>
        <dbReference type="Rhea" id="RHEA:18753"/>
        <dbReference type="Rhea" id="RHEA-COMP:10593"/>
        <dbReference type="Rhea" id="RHEA-COMP:10594"/>
        <dbReference type="ChEBI" id="CHEBI:15378"/>
        <dbReference type="ChEBI" id="CHEBI:29950"/>
        <dbReference type="ChEBI" id="CHEBI:50058"/>
        <dbReference type="ChEBI" id="CHEBI:57783"/>
        <dbReference type="ChEBI" id="CHEBI:58349"/>
        <dbReference type="EC" id="1.8.1.8"/>
    </reaction>
</comment>
<protein>
    <recommendedName>
        <fullName evidence="1">protein-disulfide reductase</fullName>
        <ecNumber evidence="1">1.8.1.8</ecNumber>
    </recommendedName>
</protein>
<dbReference type="InterPro" id="IPR036249">
    <property type="entry name" value="Thioredoxin-like_sf"/>
</dbReference>
<dbReference type="SUPFAM" id="SSF143990">
    <property type="entry name" value="YbiA-like"/>
    <property type="match status" value="1"/>
</dbReference>
<evidence type="ECO:0000256" key="7">
    <source>
        <dbReference type="SAM" id="MobiDB-lite"/>
    </source>
</evidence>
<comment type="caution">
    <text evidence="10">The sequence shown here is derived from an EMBL/GenBank/DDBJ whole genome shotgun (WGS) entry which is preliminary data.</text>
</comment>
<proteinExistence type="predicted"/>
<dbReference type="PANTHER" id="PTHR13871">
    <property type="entry name" value="THIOREDOXIN"/>
    <property type="match status" value="1"/>
</dbReference>
<keyword evidence="4" id="KW-0520">NAD</keyword>
<dbReference type="NCBIfam" id="TIGR02464">
    <property type="entry name" value="ribofla_fusion"/>
    <property type="match status" value="1"/>
</dbReference>
<evidence type="ECO:0000313" key="11">
    <source>
        <dbReference type="Proteomes" id="UP000717515"/>
    </source>
</evidence>
<accession>A0A9P8ABX3</accession>
<gene>
    <name evidence="10" type="ORF">KVV02_001389</name>
</gene>
<dbReference type="EC" id="1.8.1.8" evidence="1"/>
<dbReference type="GO" id="GO:0047134">
    <property type="term" value="F:protein-disulfide reductase [NAD(P)H] activity"/>
    <property type="evidence" value="ECO:0007669"/>
    <property type="project" value="UniProtKB-EC"/>
</dbReference>
<evidence type="ECO:0000256" key="5">
    <source>
        <dbReference type="ARBA" id="ARBA00047388"/>
    </source>
</evidence>
<dbReference type="Gene3D" id="1.10.357.40">
    <property type="entry name" value="YbiA-like"/>
    <property type="match status" value="1"/>
</dbReference>
<dbReference type="InterPro" id="IPR037238">
    <property type="entry name" value="YbiA-like_sf"/>
</dbReference>
<comment type="catalytic activity">
    <reaction evidence="5">
        <text>[protein]-dithiol + NAD(+) = [protein]-disulfide + NADH + H(+)</text>
        <dbReference type="Rhea" id="RHEA:18749"/>
        <dbReference type="Rhea" id="RHEA-COMP:10593"/>
        <dbReference type="Rhea" id="RHEA-COMP:10594"/>
        <dbReference type="ChEBI" id="CHEBI:15378"/>
        <dbReference type="ChEBI" id="CHEBI:29950"/>
        <dbReference type="ChEBI" id="CHEBI:50058"/>
        <dbReference type="ChEBI" id="CHEBI:57540"/>
        <dbReference type="ChEBI" id="CHEBI:57945"/>
        <dbReference type="EC" id="1.8.1.8"/>
    </reaction>
</comment>
<dbReference type="InterPro" id="IPR052259">
    <property type="entry name" value="Nucleoredoxin-like"/>
</dbReference>
<dbReference type="InterPro" id="IPR012816">
    <property type="entry name" value="NADAR"/>
</dbReference>
<reference evidence="10" key="1">
    <citation type="submission" date="2021-07" db="EMBL/GenBank/DDBJ databases">
        <title>Draft genome of Mortierella alpina, strain LL118, isolated from an aspen leaf litter sample.</title>
        <authorList>
            <person name="Yang S."/>
            <person name="Vinatzer B.A."/>
        </authorList>
    </citation>
    <scope>NUCLEOTIDE SEQUENCE</scope>
    <source>
        <strain evidence="10">LL118</strain>
    </source>
</reference>
<dbReference type="CDD" id="cd15457">
    <property type="entry name" value="NADAR"/>
    <property type="match status" value="1"/>
</dbReference>
<evidence type="ECO:0000313" key="10">
    <source>
        <dbReference type="EMBL" id="KAG9326865.1"/>
    </source>
</evidence>
<dbReference type="SUPFAM" id="SSF52833">
    <property type="entry name" value="Thioredoxin-like"/>
    <property type="match status" value="1"/>
</dbReference>
<evidence type="ECO:0000256" key="4">
    <source>
        <dbReference type="ARBA" id="ARBA00023027"/>
    </source>
</evidence>
<sequence length="396" mass="45410">MKDTIKFYRQGDKYGEFSNFYYAPIFMKEDGKFWPTTEHYFQAQKFVGAEGKDYVEQIRTTDTPGSAAQMGRNRSWPLRSDWELVKDDIMRDCVLQKFLQYRDLAEVLLGTGDRHIVEHTRNDRYWADGGDGKGKNMLGIILMEVRDKLSKMTPEERDEIYDWAREKREMATAIDSTADLAAAEQTAHRAKQAKATIDKHQSILFRIKLQDAKGNHVPVYQVANKMIGFFCSAGRYAVCQELSTIVDQYLEAHPDFSLIYISLDTTEAAFNRTMEAHPKWLAIPFNDPIKTDILNEWQTKGVPCLHIYDPVEHEIVTSWGGSCLRFNSEHCFEEWKRGGQGVSYWQMIKGWWYYSAPVGVFKDVTDEELGALGFPGSEHSEEGSGSAIPGETKKNK</sequence>
<dbReference type="InterPro" id="IPR012336">
    <property type="entry name" value="Thioredoxin-like_fold"/>
</dbReference>
<evidence type="ECO:0000256" key="1">
    <source>
        <dbReference type="ARBA" id="ARBA00012612"/>
    </source>
</evidence>
<dbReference type="Gene3D" id="3.40.30.10">
    <property type="entry name" value="Glutaredoxin"/>
    <property type="match status" value="1"/>
</dbReference>
<keyword evidence="3" id="KW-0560">Oxidoreductase</keyword>
<evidence type="ECO:0000259" key="8">
    <source>
        <dbReference type="Pfam" id="PF08719"/>
    </source>
</evidence>
<dbReference type="EMBL" id="JAIFTL010000012">
    <property type="protein sequence ID" value="KAG9326865.1"/>
    <property type="molecule type" value="Genomic_DNA"/>
</dbReference>
<dbReference type="Proteomes" id="UP000717515">
    <property type="component" value="Unassembled WGS sequence"/>
</dbReference>
<evidence type="ECO:0000256" key="2">
    <source>
        <dbReference type="ARBA" id="ARBA00022737"/>
    </source>
</evidence>
<keyword evidence="2" id="KW-0677">Repeat</keyword>
<feature type="domain" description="Thioredoxin-like fold" evidence="9">
    <location>
        <begin position="224"/>
        <end position="310"/>
    </location>
</feature>
<dbReference type="PANTHER" id="PTHR13871:SF96">
    <property type="entry name" value="THIOREDOXIN DOMAIN-CONTAINING PROTEIN"/>
    <property type="match status" value="1"/>
</dbReference>
<dbReference type="Pfam" id="PF13905">
    <property type="entry name" value="Thioredoxin_8"/>
    <property type="match status" value="1"/>
</dbReference>
<organism evidence="10 11">
    <name type="scientific">Mortierella alpina</name>
    <name type="common">Oleaginous fungus</name>
    <name type="synonym">Mortierella renispora</name>
    <dbReference type="NCBI Taxonomy" id="64518"/>
    <lineage>
        <taxon>Eukaryota</taxon>
        <taxon>Fungi</taxon>
        <taxon>Fungi incertae sedis</taxon>
        <taxon>Mucoromycota</taxon>
        <taxon>Mortierellomycotina</taxon>
        <taxon>Mortierellomycetes</taxon>
        <taxon>Mortierellales</taxon>
        <taxon>Mortierellaceae</taxon>
        <taxon>Mortierella</taxon>
    </lineage>
</organism>
<feature type="domain" description="NADAR" evidence="8">
    <location>
        <begin position="7"/>
        <end position="149"/>
    </location>
</feature>
<name>A0A9P8ABX3_MORAP</name>
<evidence type="ECO:0000256" key="3">
    <source>
        <dbReference type="ARBA" id="ARBA00023002"/>
    </source>
</evidence>
<evidence type="ECO:0000256" key="6">
    <source>
        <dbReference type="ARBA" id="ARBA00047804"/>
    </source>
</evidence>
<evidence type="ECO:0000259" key="9">
    <source>
        <dbReference type="Pfam" id="PF13905"/>
    </source>
</evidence>
<dbReference type="Pfam" id="PF08719">
    <property type="entry name" value="NADAR"/>
    <property type="match status" value="1"/>
</dbReference>
<feature type="region of interest" description="Disordered" evidence="7">
    <location>
        <begin position="373"/>
        <end position="396"/>
    </location>
</feature>